<dbReference type="AlphaFoldDB" id="A0A9J6CKF2"/>
<dbReference type="SUPFAM" id="SSF46934">
    <property type="entry name" value="UBA-like"/>
    <property type="match status" value="2"/>
</dbReference>
<dbReference type="GO" id="GO:0000151">
    <property type="term" value="C:ubiquitin ligase complex"/>
    <property type="evidence" value="ECO:0007669"/>
    <property type="project" value="TreeGrafter"/>
</dbReference>
<feature type="region of interest" description="Disordered" evidence="1">
    <location>
        <begin position="270"/>
        <end position="298"/>
    </location>
</feature>
<organism evidence="3 4">
    <name type="scientific">Polypedilum vanderplanki</name>
    <name type="common">Sleeping chironomid midge</name>
    <dbReference type="NCBI Taxonomy" id="319348"/>
    <lineage>
        <taxon>Eukaryota</taxon>
        <taxon>Metazoa</taxon>
        <taxon>Ecdysozoa</taxon>
        <taxon>Arthropoda</taxon>
        <taxon>Hexapoda</taxon>
        <taxon>Insecta</taxon>
        <taxon>Pterygota</taxon>
        <taxon>Neoptera</taxon>
        <taxon>Endopterygota</taxon>
        <taxon>Diptera</taxon>
        <taxon>Nematocera</taxon>
        <taxon>Chironomoidea</taxon>
        <taxon>Chironomidae</taxon>
        <taxon>Chironominae</taxon>
        <taxon>Polypedilum</taxon>
        <taxon>Polypedilum</taxon>
    </lineage>
</organism>
<sequence length="493" mass="57026">MLPWLREKIALRRQRWLRSRNEEIKPQLSEIQDDIDIESTTSSELLNLKIIIPKLCIVLNLQVSYFDSCLQIKEKLLKKLESTQSPSRSISNDIHSFRLVRSYTKEPFQNFDSILSSNVKNNEEFILIIRRTNGQINQILNVHNQYGPTDREILNRTKNFPIVHSTISAALNMTLDSTFLQGDLQNDLRKILSEIAKYSAYILGSLPYAEKLIRYYRQKILYNLNNNSDIIKILSEMGFSKKNVIRALKLQGNNYTLALDWLVENVKEEEMEEERGQSESANSNMELSSESNEVEDENSVSDTYKKFYTKPYSSSNSIFYPKHKAISIKDRVKGLLEIVKYYSEKNEEPSTKADTINSLINMGFAMDEIERALEMTSNNQTAACEWLLEHSSNSQNINALRESIFVESHILKILLRTPQIQFSLSSPKFFIAFVSLLENYSSLNIFFNDLESHSLLQFILRTYHEEKIFYHTFDKLTTTTVTQPSTSSSASVT</sequence>
<dbReference type="PANTHER" id="PTHR46738:SF1">
    <property type="entry name" value="UBIQUITIN-ASSOCIATED DOMAIN-CONTAINING PROTEIN 1"/>
    <property type="match status" value="1"/>
</dbReference>
<dbReference type="InterPro" id="IPR052476">
    <property type="entry name" value="UBAC1"/>
</dbReference>
<dbReference type="InterPro" id="IPR057650">
    <property type="entry name" value="UBL_UBAC1"/>
</dbReference>
<dbReference type="OrthoDB" id="336240at2759"/>
<dbReference type="Proteomes" id="UP001107558">
    <property type="component" value="Chromosome 1"/>
</dbReference>
<dbReference type="Gene3D" id="1.10.8.10">
    <property type="entry name" value="DNA helicase RuvA subunit, C-terminal domain"/>
    <property type="match status" value="2"/>
</dbReference>
<name>A0A9J6CKF2_POLVA</name>
<accession>A0A9J6CKF2</accession>
<protein>
    <recommendedName>
        <fullName evidence="2">UBA domain-containing protein</fullName>
    </recommendedName>
</protein>
<dbReference type="InterPro" id="IPR015940">
    <property type="entry name" value="UBA"/>
</dbReference>
<dbReference type="PANTHER" id="PTHR46738">
    <property type="entry name" value="UBIQUITIN-ASSOCIATED DOMAIN-CONTAINING PROTEIN 1"/>
    <property type="match status" value="1"/>
</dbReference>
<dbReference type="InterPro" id="IPR009060">
    <property type="entry name" value="UBA-like_sf"/>
</dbReference>
<dbReference type="EMBL" id="JADBJN010000001">
    <property type="protein sequence ID" value="KAG5682429.1"/>
    <property type="molecule type" value="Genomic_DNA"/>
</dbReference>
<feature type="compositionally biased region" description="Low complexity" evidence="1">
    <location>
        <begin position="278"/>
        <end position="291"/>
    </location>
</feature>
<dbReference type="Pfam" id="PF23326">
    <property type="entry name" value="UBL_UBAC1"/>
    <property type="match status" value="1"/>
</dbReference>
<evidence type="ECO:0000313" key="3">
    <source>
        <dbReference type="EMBL" id="KAG5682429.1"/>
    </source>
</evidence>
<reference evidence="3" key="1">
    <citation type="submission" date="2021-03" db="EMBL/GenBank/DDBJ databases">
        <title>Chromosome level genome of the anhydrobiotic midge Polypedilum vanderplanki.</title>
        <authorList>
            <person name="Yoshida Y."/>
            <person name="Kikawada T."/>
            <person name="Gusev O."/>
        </authorList>
    </citation>
    <scope>NUCLEOTIDE SEQUENCE</scope>
    <source>
        <strain evidence="3">NIAS01</strain>
        <tissue evidence="3">Whole body or cell culture</tissue>
    </source>
</reference>
<gene>
    <name evidence="3" type="ORF">PVAND_011782</name>
</gene>
<proteinExistence type="predicted"/>
<dbReference type="Pfam" id="PF22562">
    <property type="entry name" value="UBA_7"/>
    <property type="match status" value="2"/>
</dbReference>
<evidence type="ECO:0000313" key="4">
    <source>
        <dbReference type="Proteomes" id="UP001107558"/>
    </source>
</evidence>
<dbReference type="PROSITE" id="PS50030">
    <property type="entry name" value="UBA"/>
    <property type="match status" value="2"/>
</dbReference>
<feature type="domain" description="UBA" evidence="2">
    <location>
        <begin position="344"/>
        <end position="390"/>
    </location>
</feature>
<comment type="caution">
    <text evidence="3">The sequence shown here is derived from an EMBL/GenBank/DDBJ whole genome shotgun (WGS) entry which is preliminary data.</text>
</comment>
<keyword evidence="4" id="KW-1185">Reference proteome</keyword>
<feature type="domain" description="UBA" evidence="2">
    <location>
        <begin position="225"/>
        <end position="265"/>
    </location>
</feature>
<evidence type="ECO:0000259" key="2">
    <source>
        <dbReference type="PROSITE" id="PS50030"/>
    </source>
</evidence>
<evidence type="ECO:0000256" key="1">
    <source>
        <dbReference type="SAM" id="MobiDB-lite"/>
    </source>
</evidence>
<dbReference type="SMART" id="SM00165">
    <property type="entry name" value="UBA"/>
    <property type="match status" value="2"/>
</dbReference>